<organism evidence="1 2">
    <name type="scientific">Phaeosphaeria nodorum (strain SN15 / ATCC MYA-4574 / FGSC 10173)</name>
    <name type="common">Glume blotch fungus</name>
    <name type="synonym">Parastagonospora nodorum</name>
    <dbReference type="NCBI Taxonomy" id="321614"/>
    <lineage>
        <taxon>Eukaryota</taxon>
        <taxon>Fungi</taxon>
        <taxon>Dikarya</taxon>
        <taxon>Ascomycota</taxon>
        <taxon>Pezizomycotina</taxon>
        <taxon>Dothideomycetes</taxon>
        <taxon>Pleosporomycetidae</taxon>
        <taxon>Pleosporales</taxon>
        <taxon>Pleosporineae</taxon>
        <taxon>Phaeosphaeriaceae</taxon>
        <taxon>Parastagonospora</taxon>
    </lineage>
</organism>
<dbReference type="RefSeq" id="XP_001803157.1">
    <property type="nucleotide sequence ID" value="XM_001803105.1"/>
</dbReference>
<dbReference type="AlphaFoldDB" id="Q0U5M1"/>
<accession>Q0U5M1</accession>
<proteinExistence type="predicted"/>
<gene>
    <name evidence="1" type="ORF">SNOG_12943</name>
</gene>
<sequence length="256" mass="28944">MRLHDFFGPRLEYYCAQRGKRYGTDWKFIFKYPAPMPLHPNREKFFDIKYNMKPAGCYDKGYPGCSMRDGDMLLVVTRRASSASDDNDAELGTQIECQRICIQNGETEIWQAPDINSEWYRNADADLANTRRQLAMYHNDLVQLRAMQAHRENTVTGLQAQNMQLKGEIEMLRQARLPYAAAPPPQYSEQDQYARYGGHVNGLPQPHGLSGGYTQTRSGFPPGSVANFLQAQNIADARRRAAVSGAADQVGAEQEE</sequence>
<dbReference type="EMBL" id="CH445348">
    <property type="protein sequence ID" value="EAT79743.2"/>
    <property type="molecule type" value="Genomic_DNA"/>
</dbReference>
<dbReference type="VEuPathDB" id="FungiDB:JI435_129430"/>
<reference evidence="2" key="1">
    <citation type="journal article" date="2007" name="Plant Cell">
        <title>Dothideomycete-plant interactions illuminated by genome sequencing and EST analysis of the wheat pathogen Stagonospora nodorum.</title>
        <authorList>
            <person name="Hane J.K."/>
            <person name="Lowe R.G."/>
            <person name="Solomon P.S."/>
            <person name="Tan K.C."/>
            <person name="Schoch C.L."/>
            <person name="Spatafora J.W."/>
            <person name="Crous P.W."/>
            <person name="Kodira C."/>
            <person name="Birren B.W."/>
            <person name="Galagan J.E."/>
            <person name="Torriani S.F."/>
            <person name="McDonald B.A."/>
            <person name="Oliver R.P."/>
        </authorList>
    </citation>
    <scope>NUCLEOTIDE SEQUENCE [LARGE SCALE GENOMIC DNA]</scope>
    <source>
        <strain evidence="2">SN15 / ATCC MYA-4574 / FGSC 10173</strain>
    </source>
</reference>
<dbReference type="InParanoid" id="Q0U5M1"/>
<evidence type="ECO:0000313" key="1">
    <source>
        <dbReference type="EMBL" id="EAT79743.2"/>
    </source>
</evidence>
<dbReference type="Proteomes" id="UP000001055">
    <property type="component" value="Unassembled WGS sequence"/>
</dbReference>
<evidence type="ECO:0000313" key="2">
    <source>
        <dbReference type="Proteomes" id="UP000001055"/>
    </source>
</evidence>
<dbReference type="KEGG" id="pno:SNOG_12943"/>
<protein>
    <submittedName>
        <fullName evidence="1">Uncharacterized protein</fullName>
    </submittedName>
</protein>
<name>Q0U5M1_PHANO</name>
<dbReference type="GeneID" id="5980070"/>